<proteinExistence type="predicted"/>
<evidence type="ECO:0000313" key="2">
    <source>
        <dbReference type="Proteomes" id="UP000016496"/>
    </source>
</evidence>
<name>U2CJT7_9BACE</name>
<organism evidence="1 2">
    <name type="scientific">Bacteroides pyogenes F0041</name>
    <dbReference type="NCBI Taxonomy" id="1321819"/>
    <lineage>
        <taxon>Bacteria</taxon>
        <taxon>Pseudomonadati</taxon>
        <taxon>Bacteroidota</taxon>
        <taxon>Bacteroidia</taxon>
        <taxon>Bacteroidales</taxon>
        <taxon>Bacteroidaceae</taxon>
        <taxon>Bacteroides</taxon>
    </lineage>
</organism>
<dbReference type="EMBL" id="AWSV01000130">
    <property type="protein sequence ID" value="ERI84318.1"/>
    <property type="molecule type" value="Genomic_DNA"/>
</dbReference>
<dbReference type="PATRIC" id="fig|1321819.3.peg.2244"/>
<protein>
    <submittedName>
        <fullName evidence="1">Uncharacterized protein</fullName>
    </submittedName>
</protein>
<sequence>MLFRHPAHPYQTTFMTARREARLLFFPTKISMKYGFVIKKRQGCQTYFSSNISMRQGFATTKRKVGRQADQ</sequence>
<comment type="caution">
    <text evidence="1">The sequence shown here is derived from an EMBL/GenBank/DDBJ whole genome shotgun (WGS) entry which is preliminary data.</text>
</comment>
<dbReference type="Proteomes" id="UP000016496">
    <property type="component" value="Unassembled WGS sequence"/>
</dbReference>
<dbReference type="HOGENOM" id="CLU_2731679_0_0_10"/>
<dbReference type="AlphaFoldDB" id="U2CJT7"/>
<evidence type="ECO:0000313" key="1">
    <source>
        <dbReference type="EMBL" id="ERI84318.1"/>
    </source>
</evidence>
<accession>U2CJT7</accession>
<gene>
    <name evidence="1" type="ORF">HMPREF1981_02434</name>
</gene>
<reference evidence="1 2" key="1">
    <citation type="submission" date="2013-08" db="EMBL/GenBank/DDBJ databases">
        <authorList>
            <person name="Weinstock G."/>
            <person name="Sodergren E."/>
            <person name="Wylie T."/>
            <person name="Fulton L."/>
            <person name="Fulton R."/>
            <person name="Fronick C."/>
            <person name="O'Laughlin M."/>
            <person name="Godfrey J."/>
            <person name="Miner T."/>
            <person name="Herter B."/>
            <person name="Appelbaum E."/>
            <person name="Cordes M."/>
            <person name="Lek S."/>
            <person name="Wollam A."/>
            <person name="Pepin K.H."/>
            <person name="Palsikar V.B."/>
            <person name="Mitreva M."/>
            <person name="Wilson R.K."/>
        </authorList>
    </citation>
    <scope>NUCLEOTIDE SEQUENCE [LARGE SCALE GENOMIC DNA]</scope>
    <source>
        <strain evidence="1 2">F0041</strain>
    </source>
</reference>